<feature type="signal peptide" evidence="1">
    <location>
        <begin position="1"/>
        <end position="21"/>
    </location>
</feature>
<dbReference type="Proteomes" id="UP000526408">
    <property type="component" value="Unassembled WGS sequence"/>
</dbReference>
<reference evidence="2 3" key="1">
    <citation type="submission" date="2020-04" db="EMBL/GenBank/DDBJ databases">
        <authorList>
            <person name="Yoon J."/>
        </authorList>
    </citation>
    <scope>NUCLEOTIDE SEQUENCE [LARGE SCALE GENOMIC DNA]</scope>
    <source>
        <strain evidence="2 3">KMU-115</strain>
    </source>
</reference>
<protein>
    <recommendedName>
        <fullName evidence="4">Outer membrane protein beta-barrel domain-containing protein</fullName>
    </recommendedName>
</protein>
<evidence type="ECO:0000313" key="2">
    <source>
        <dbReference type="EMBL" id="NKX46185.1"/>
    </source>
</evidence>
<comment type="caution">
    <text evidence="2">The sequence shown here is derived from an EMBL/GenBank/DDBJ whole genome shotgun (WGS) entry which is preliminary data.</text>
</comment>
<dbReference type="AlphaFoldDB" id="A0A7X6JYS5"/>
<name>A0A7X6JYS5_9RHOB</name>
<organism evidence="2 3">
    <name type="scientific">Roseicyclus persicicus</name>
    <dbReference type="NCBI Taxonomy" id="2650661"/>
    <lineage>
        <taxon>Bacteria</taxon>
        <taxon>Pseudomonadati</taxon>
        <taxon>Pseudomonadota</taxon>
        <taxon>Alphaproteobacteria</taxon>
        <taxon>Rhodobacterales</taxon>
        <taxon>Roseobacteraceae</taxon>
        <taxon>Roseicyclus</taxon>
    </lineage>
</organism>
<keyword evidence="3" id="KW-1185">Reference proteome</keyword>
<feature type="chain" id="PRO_5030569595" description="Outer membrane protein beta-barrel domain-containing protein" evidence="1">
    <location>
        <begin position="22"/>
        <end position="108"/>
    </location>
</feature>
<evidence type="ECO:0008006" key="4">
    <source>
        <dbReference type="Google" id="ProtNLM"/>
    </source>
</evidence>
<accession>A0A7X6JYS5</accession>
<dbReference type="EMBL" id="JAAZQQ010000006">
    <property type="protein sequence ID" value="NKX46185.1"/>
    <property type="molecule type" value="Genomic_DNA"/>
</dbReference>
<keyword evidence="1" id="KW-0732">Signal</keyword>
<dbReference type="RefSeq" id="WP_168624569.1">
    <property type="nucleotide sequence ID" value="NZ_JAAZQQ010000006.1"/>
</dbReference>
<evidence type="ECO:0000256" key="1">
    <source>
        <dbReference type="SAM" id="SignalP"/>
    </source>
</evidence>
<evidence type="ECO:0000313" key="3">
    <source>
        <dbReference type="Proteomes" id="UP000526408"/>
    </source>
</evidence>
<gene>
    <name evidence="2" type="ORF">HCU73_16445</name>
</gene>
<proteinExistence type="predicted"/>
<sequence length="108" mass="11321">MKYIPVLAVGALAAVATPAAADVNVMLGGTVTFGANRGTELGVSLRLLENNRRDESTLGAGVTYFPQSNTVGIDVFAGYLMDHSVFGLGYDLVQGTPVMSFGYVDTEE</sequence>